<dbReference type="PANTHER" id="PTHR34075:SF5">
    <property type="entry name" value="BLR3430 PROTEIN"/>
    <property type="match status" value="1"/>
</dbReference>
<dbReference type="SUPFAM" id="SSF50249">
    <property type="entry name" value="Nucleic acid-binding proteins"/>
    <property type="match status" value="1"/>
</dbReference>
<dbReference type="PANTHER" id="PTHR34075">
    <property type="entry name" value="BLR3430 PROTEIN"/>
    <property type="match status" value="1"/>
</dbReference>
<dbReference type="RefSeq" id="WP_209894292.1">
    <property type="nucleotide sequence ID" value="NZ_JAGGMR010000001.1"/>
</dbReference>
<accession>A0ABS4QLG4</accession>
<dbReference type="Pfam" id="PF12172">
    <property type="entry name" value="zf-ChsH2"/>
    <property type="match status" value="1"/>
</dbReference>
<comment type="caution">
    <text evidence="3">The sequence shown here is derived from an EMBL/GenBank/DDBJ whole genome shotgun (WGS) entry which is preliminary data.</text>
</comment>
<evidence type="ECO:0000313" key="4">
    <source>
        <dbReference type="Proteomes" id="UP001519325"/>
    </source>
</evidence>
<sequence>MAKALAPEVSTWPEDDPQLIGSGCGGCQAVTWPRQQRCPRCGGPDMTDRLLPRRGTLIAWTTQGFVPKLPYAGQETAESFEPFGVGLVQLENEVRVETRLTEADPDKLRTGMAVELTFVPLYAEADGTEVMTVAFAPV</sequence>
<dbReference type="InterPro" id="IPR002878">
    <property type="entry name" value="ChsH2_C"/>
</dbReference>
<evidence type="ECO:0000313" key="3">
    <source>
        <dbReference type="EMBL" id="MBP2191933.1"/>
    </source>
</evidence>
<protein>
    <submittedName>
        <fullName evidence="3">OB-fold protein</fullName>
    </submittedName>
</protein>
<dbReference type="InterPro" id="IPR022002">
    <property type="entry name" value="ChsH2_Znr"/>
</dbReference>
<name>A0ABS4QLG4_9NOCA</name>
<dbReference type="EMBL" id="JAGGMR010000001">
    <property type="protein sequence ID" value="MBP2191933.1"/>
    <property type="molecule type" value="Genomic_DNA"/>
</dbReference>
<evidence type="ECO:0000259" key="2">
    <source>
        <dbReference type="Pfam" id="PF12172"/>
    </source>
</evidence>
<keyword evidence="4" id="KW-1185">Reference proteome</keyword>
<dbReference type="Pfam" id="PF01796">
    <property type="entry name" value="OB_ChsH2_C"/>
    <property type="match status" value="1"/>
</dbReference>
<evidence type="ECO:0000259" key="1">
    <source>
        <dbReference type="Pfam" id="PF01796"/>
    </source>
</evidence>
<feature type="domain" description="ChsH2 rubredoxin-like zinc ribbon" evidence="2">
    <location>
        <begin position="13"/>
        <end position="46"/>
    </location>
</feature>
<proteinExistence type="predicted"/>
<feature type="domain" description="ChsH2 C-terminal OB-fold" evidence="1">
    <location>
        <begin position="51"/>
        <end position="119"/>
    </location>
</feature>
<organism evidence="3 4">
    <name type="scientific">Nocardia goodfellowii</name>
    <dbReference type="NCBI Taxonomy" id="882446"/>
    <lineage>
        <taxon>Bacteria</taxon>
        <taxon>Bacillati</taxon>
        <taxon>Actinomycetota</taxon>
        <taxon>Actinomycetes</taxon>
        <taxon>Mycobacteriales</taxon>
        <taxon>Nocardiaceae</taxon>
        <taxon>Nocardia</taxon>
    </lineage>
</organism>
<dbReference type="InterPro" id="IPR052513">
    <property type="entry name" value="Thioester_dehydratase-like"/>
</dbReference>
<dbReference type="Proteomes" id="UP001519325">
    <property type="component" value="Unassembled WGS sequence"/>
</dbReference>
<reference evidence="3 4" key="1">
    <citation type="submission" date="2021-03" db="EMBL/GenBank/DDBJ databases">
        <title>Sequencing the genomes of 1000 actinobacteria strains.</title>
        <authorList>
            <person name="Klenk H.-P."/>
        </authorList>
    </citation>
    <scope>NUCLEOTIDE SEQUENCE [LARGE SCALE GENOMIC DNA]</scope>
    <source>
        <strain evidence="3 4">DSM 45516</strain>
    </source>
</reference>
<dbReference type="InterPro" id="IPR012340">
    <property type="entry name" value="NA-bd_OB-fold"/>
</dbReference>
<gene>
    <name evidence="3" type="ORF">BJ987_004834</name>
</gene>